<dbReference type="EMBL" id="JALBUU010000009">
    <property type="protein sequence ID" value="MCI0754826.1"/>
    <property type="molecule type" value="Genomic_DNA"/>
</dbReference>
<dbReference type="SMART" id="SM00091">
    <property type="entry name" value="PAS"/>
    <property type="match status" value="1"/>
</dbReference>
<dbReference type="Pfam" id="PF01590">
    <property type="entry name" value="GAF"/>
    <property type="match status" value="1"/>
</dbReference>
<dbReference type="CDD" id="cd01948">
    <property type="entry name" value="EAL"/>
    <property type="match status" value="1"/>
</dbReference>
<dbReference type="Pfam" id="PF00563">
    <property type="entry name" value="EAL"/>
    <property type="match status" value="1"/>
</dbReference>
<gene>
    <name evidence="4" type="ORF">MON41_13795</name>
</gene>
<dbReference type="Proteomes" id="UP001201985">
    <property type="component" value="Unassembled WGS sequence"/>
</dbReference>
<dbReference type="Gene3D" id="3.30.450.40">
    <property type="match status" value="1"/>
</dbReference>
<organism evidence="4 5">
    <name type="scientific">Teichococcus vastitatis</name>
    <dbReference type="NCBI Taxonomy" id="2307076"/>
    <lineage>
        <taxon>Bacteria</taxon>
        <taxon>Pseudomonadati</taxon>
        <taxon>Pseudomonadota</taxon>
        <taxon>Alphaproteobacteria</taxon>
        <taxon>Acetobacterales</taxon>
        <taxon>Roseomonadaceae</taxon>
        <taxon>Roseomonas</taxon>
    </lineage>
</organism>
<sequence length="748" mass="81576">MPLLEQMATGNVGATSQGSHQPPVPLNEDERLVALSNYQLECAATPSDLQHIAALAADIFEAPIALVSLLARDYQYFRGQVGVDIPGTSRNISFCAHAIMSDEVFVVTDATLDPRFASNPLVIGDPGIRFYAGAPIVDSQEHRLGSLCIIDRVPRPPLTERERRLLSSLAKLVMGRMEQRRLDIELKATLARFESMAAATPSAVICAEADERIVFWNKAAEQLLGWPAAEALGRKLDLIVPHRLREAHTRNFTHFQEANNIDNYPGRTIELPVLHRDGTEVAAEVSLSAWREDGRAVFGAAVRDIGARKRAQADLLHLAHHDALTGLRNRTGFGETLAKALDNNAAVSLILLDLDGFKHVNDSLGHGVGDKLLRDIAKRLNARLADEGSVARLGGDEFAVILPGVGSAQAAAALARELQDALAKEPFWAGSRNFQIGATVGIAIGPAQGQTVDALLSNADLALYEGKATARGTCRTFEVSLRAAYDARRCLENEVQCALEHGEFVLHYQPQVRLADRAVVGAEALLRWRHPIRGLLSPASFLEALETGPRSAAVGDWAIEEACRQAASWRRVGSLLKVGVNLFSEQLRLGRLADTVRSALCRWQLPGEALEIELTETIVLRHDDATLKQLYALRDMGVGVAFDDFGTGFASLTMLKRFPLTRLKIDRSFVTDLSTDVHDRAIVEALLEMGRRLKLNVIAEGIETSEQEVFLKSHGCDEGQGYRFGRPQAAAHFVRSSEVLLSFPGLGS</sequence>
<dbReference type="PANTHER" id="PTHR44757">
    <property type="entry name" value="DIGUANYLATE CYCLASE DGCP"/>
    <property type="match status" value="1"/>
</dbReference>
<name>A0ABS9W6I4_9PROT</name>
<dbReference type="InterPro" id="IPR001633">
    <property type="entry name" value="EAL_dom"/>
</dbReference>
<evidence type="ECO:0000259" key="3">
    <source>
        <dbReference type="PROSITE" id="PS50887"/>
    </source>
</evidence>
<evidence type="ECO:0000259" key="2">
    <source>
        <dbReference type="PROSITE" id="PS50883"/>
    </source>
</evidence>
<dbReference type="InterPro" id="IPR013767">
    <property type="entry name" value="PAS_fold"/>
</dbReference>
<feature type="domain" description="PAS" evidence="1">
    <location>
        <begin position="189"/>
        <end position="241"/>
    </location>
</feature>
<feature type="domain" description="GGDEF" evidence="3">
    <location>
        <begin position="345"/>
        <end position="479"/>
    </location>
</feature>
<dbReference type="SUPFAM" id="SSF55785">
    <property type="entry name" value="PYP-like sensor domain (PAS domain)"/>
    <property type="match status" value="1"/>
</dbReference>
<dbReference type="PROSITE" id="PS50887">
    <property type="entry name" value="GGDEF"/>
    <property type="match status" value="1"/>
</dbReference>
<evidence type="ECO:0000259" key="1">
    <source>
        <dbReference type="PROSITE" id="PS50112"/>
    </source>
</evidence>
<evidence type="ECO:0000313" key="5">
    <source>
        <dbReference type="Proteomes" id="UP001201985"/>
    </source>
</evidence>
<dbReference type="Gene3D" id="3.30.450.20">
    <property type="entry name" value="PAS domain"/>
    <property type="match status" value="1"/>
</dbReference>
<protein>
    <submittedName>
        <fullName evidence="4">EAL domain-containing protein</fullName>
    </submittedName>
</protein>
<proteinExistence type="predicted"/>
<dbReference type="SUPFAM" id="SSF141868">
    <property type="entry name" value="EAL domain-like"/>
    <property type="match status" value="1"/>
</dbReference>
<dbReference type="SUPFAM" id="SSF55073">
    <property type="entry name" value="Nucleotide cyclase"/>
    <property type="match status" value="1"/>
</dbReference>
<dbReference type="InterPro" id="IPR000160">
    <property type="entry name" value="GGDEF_dom"/>
</dbReference>
<dbReference type="SMART" id="SM00052">
    <property type="entry name" value="EAL"/>
    <property type="match status" value="1"/>
</dbReference>
<dbReference type="InterPro" id="IPR043128">
    <property type="entry name" value="Rev_trsase/Diguanyl_cyclase"/>
</dbReference>
<dbReference type="NCBIfam" id="TIGR00229">
    <property type="entry name" value="sensory_box"/>
    <property type="match status" value="1"/>
</dbReference>
<dbReference type="Pfam" id="PF00990">
    <property type="entry name" value="GGDEF"/>
    <property type="match status" value="1"/>
</dbReference>
<keyword evidence="5" id="KW-1185">Reference proteome</keyword>
<comment type="caution">
    <text evidence="4">The sequence shown here is derived from an EMBL/GenBank/DDBJ whole genome shotgun (WGS) entry which is preliminary data.</text>
</comment>
<dbReference type="InterPro" id="IPR003018">
    <property type="entry name" value="GAF"/>
</dbReference>
<dbReference type="Pfam" id="PF00989">
    <property type="entry name" value="PAS"/>
    <property type="match status" value="1"/>
</dbReference>
<dbReference type="Gene3D" id="3.30.70.270">
    <property type="match status" value="1"/>
</dbReference>
<dbReference type="PROSITE" id="PS50112">
    <property type="entry name" value="PAS"/>
    <property type="match status" value="1"/>
</dbReference>
<dbReference type="InterPro" id="IPR029787">
    <property type="entry name" value="Nucleotide_cyclase"/>
</dbReference>
<dbReference type="CDD" id="cd00130">
    <property type="entry name" value="PAS"/>
    <property type="match status" value="1"/>
</dbReference>
<dbReference type="RefSeq" id="WP_241793126.1">
    <property type="nucleotide sequence ID" value="NZ_JALBUU010000009.1"/>
</dbReference>
<feature type="domain" description="EAL" evidence="2">
    <location>
        <begin position="488"/>
        <end position="741"/>
    </location>
</feature>
<reference evidence="4 5" key="1">
    <citation type="submission" date="2022-03" db="EMBL/GenBank/DDBJ databases">
        <title>Complete genome analysis of Roseomonas KG 17.1 : a prolific producer of plant growth promoters.</title>
        <authorList>
            <person name="Saadouli I."/>
            <person name="Najjari A."/>
            <person name="Mosbah A."/>
            <person name="Ouzari H.I."/>
        </authorList>
    </citation>
    <scope>NUCLEOTIDE SEQUENCE [LARGE SCALE GENOMIC DNA]</scope>
    <source>
        <strain evidence="4 5">KG17-1</strain>
    </source>
</reference>
<dbReference type="NCBIfam" id="TIGR00254">
    <property type="entry name" value="GGDEF"/>
    <property type="match status" value="1"/>
</dbReference>
<dbReference type="PANTHER" id="PTHR44757:SF2">
    <property type="entry name" value="BIOFILM ARCHITECTURE MAINTENANCE PROTEIN MBAA"/>
    <property type="match status" value="1"/>
</dbReference>
<dbReference type="InterPro" id="IPR035919">
    <property type="entry name" value="EAL_sf"/>
</dbReference>
<dbReference type="PROSITE" id="PS50883">
    <property type="entry name" value="EAL"/>
    <property type="match status" value="1"/>
</dbReference>
<evidence type="ECO:0000313" key="4">
    <source>
        <dbReference type="EMBL" id="MCI0754826.1"/>
    </source>
</evidence>
<dbReference type="Gene3D" id="3.20.20.450">
    <property type="entry name" value="EAL domain"/>
    <property type="match status" value="1"/>
</dbReference>
<dbReference type="SUPFAM" id="SSF55781">
    <property type="entry name" value="GAF domain-like"/>
    <property type="match status" value="1"/>
</dbReference>
<dbReference type="SMART" id="SM00267">
    <property type="entry name" value="GGDEF"/>
    <property type="match status" value="1"/>
</dbReference>
<dbReference type="InterPro" id="IPR000014">
    <property type="entry name" value="PAS"/>
</dbReference>
<dbReference type="CDD" id="cd01949">
    <property type="entry name" value="GGDEF"/>
    <property type="match status" value="1"/>
</dbReference>
<dbReference type="InterPro" id="IPR035965">
    <property type="entry name" value="PAS-like_dom_sf"/>
</dbReference>
<dbReference type="SMART" id="SM00065">
    <property type="entry name" value="GAF"/>
    <property type="match status" value="1"/>
</dbReference>
<accession>A0ABS9W6I4</accession>
<dbReference type="InterPro" id="IPR052155">
    <property type="entry name" value="Biofilm_reg_signaling"/>
</dbReference>
<dbReference type="InterPro" id="IPR029016">
    <property type="entry name" value="GAF-like_dom_sf"/>
</dbReference>